<dbReference type="RefSeq" id="WP_233283477.1">
    <property type="nucleotide sequence ID" value="NZ_LT009777.1"/>
</dbReference>
<name>A0A1S7U9A9_9HYPH</name>
<comment type="caution">
    <text evidence="1">The sequence shown here is derived from an EMBL/GenBank/DDBJ whole genome shotgun (WGS) entry which is preliminary data.</text>
</comment>
<evidence type="ECO:0000313" key="1">
    <source>
        <dbReference type="EMBL" id="CVI62988.1"/>
    </source>
</evidence>
<gene>
    <name evidence="1" type="ORF">AGR7A_pAt20048</name>
</gene>
<proteinExistence type="predicted"/>
<evidence type="ECO:0008006" key="3">
    <source>
        <dbReference type="Google" id="ProtNLM"/>
    </source>
</evidence>
<keyword evidence="2" id="KW-1185">Reference proteome</keyword>
<sequence>MAQKTQSKTLKTSTKTPNGIMTMFVLDANPFEEVAGFQLPAGARLAVVTSKPETASSIARTVGKRFRGNSMVVRSTRPLAKAKESAETTSTVNKAAFEPDARSQAVLQGVRIAQNDLKAAGGAYDLEQVRTLLHGVSRQAVDKRVQEGSLLAVPGPSNRRCYPTLQFNRDGSVVAGLKEVQDALPVESPWAVLNFLARPDDRLDGRKPIDLLREGSLPLVLEAANRYGEQGA</sequence>
<dbReference type="EMBL" id="FCNP01000049">
    <property type="protein sequence ID" value="CVI62988.1"/>
    <property type="molecule type" value="Genomic_DNA"/>
</dbReference>
<reference evidence="1" key="1">
    <citation type="submission" date="2016-01" db="EMBL/GenBank/DDBJ databases">
        <authorList>
            <person name="Regsiter A."/>
            <person name="william w."/>
        </authorList>
    </citation>
    <scope>NUCLEOTIDE SEQUENCE</scope>
    <source>
        <strain evidence="1">NCPPB 1641</strain>
    </source>
</reference>
<dbReference type="Proteomes" id="UP000192140">
    <property type="component" value="Unassembled WGS sequence"/>
</dbReference>
<accession>A0A1S7U9A9</accession>
<protein>
    <recommendedName>
        <fullName evidence="3">Antitoxin Xre/MbcA/ParS-like toxin-binding domain-containing protein</fullName>
    </recommendedName>
</protein>
<dbReference type="AlphaFoldDB" id="A0A1S7U9A9"/>
<evidence type="ECO:0000313" key="2">
    <source>
        <dbReference type="Proteomes" id="UP000192140"/>
    </source>
</evidence>
<organism evidence="1 2">
    <name type="scientific">Agrobacterium deltaense NCPPB 1641</name>
    <dbReference type="NCBI Taxonomy" id="1183425"/>
    <lineage>
        <taxon>Bacteria</taxon>
        <taxon>Pseudomonadati</taxon>
        <taxon>Pseudomonadota</taxon>
        <taxon>Alphaproteobacteria</taxon>
        <taxon>Hyphomicrobiales</taxon>
        <taxon>Rhizobiaceae</taxon>
        <taxon>Rhizobium/Agrobacterium group</taxon>
        <taxon>Agrobacterium</taxon>
    </lineage>
</organism>